<proteinExistence type="predicted"/>
<evidence type="ECO:0000256" key="3">
    <source>
        <dbReference type="ARBA" id="ARBA00022691"/>
    </source>
</evidence>
<keyword evidence="4" id="KW-0663">Pyridoxal phosphate</keyword>
<dbReference type="EC" id="4.4.1.14" evidence="7"/>
<dbReference type="PRINTS" id="PR00753">
    <property type="entry name" value="ACCSYNTHASE"/>
</dbReference>
<feature type="region of interest" description="Disordered" evidence="9">
    <location>
        <begin position="121"/>
        <end position="150"/>
    </location>
</feature>
<reference evidence="11" key="1">
    <citation type="submission" date="2017-07" db="EMBL/GenBank/DDBJ databases">
        <title>Taro Niue Genome Assembly and Annotation.</title>
        <authorList>
            <person name="Atibalentja N."/>
            <person name="Keating K."/>
            <person name="Fields C.J."/>
        </authorList>
    </citation>
    <scope>NUCLEOTIDE SEQUENCE</scope>
    <source>
        <strain evidence="11">Niue_2</strain>
        <tissue evidence="11">Leaf</tissue>
    </source>
</reference>
<sequence length="428" mass="47447">MLPAISPLLSACAMLPAISSHWHAQHLDLTLAHIAISPSLPLSMLLEMRKIVDKKMTKKRWPPFWILKNAAFAYRSRRRWSSSSNREGKPLTTNVGVFFESDLVSSPLLCLPILCASSLNGAPPSRSSPGRQAPPSRSSKDSSPASATPSPFHLASRLRFVDEHRIHLVCDEIYSTTVSSRPAFVSVAEVLEEHLDICDWPLQGPGFPGFRISIVYSYNDEVVRCGQWMSSFGLVSSQTQGLLASMLLDEEFMGAFMKESTRRLGQRRAAFTAGLAEVGIGCLEGANAGLFLWMNLQSLLEEGMVEEEMKLWRTIMEEVKLNVSSGSSFHCIESGWLRVCIANMDEATVGLALQRMRRFIERSSETGLPVRRMGSRVTTLGRVRLSLSSLMAEDVCMSTMLPELLSPHSSLVRATSEARSRTRRTVDP</sequence>
<evidence type="ECO:0000313" key="11">
    <source>
        <dbReference type="EMBL" id="MQM15487.1"/>
    </source>
</evidence>
<evidence type="ECO:0000256" key="9">
    <source>
        <dbReference type="SAM" id="MobiDB-lite"/>
    </source>
</evidence>
<comment type="pathway">
    <text evidence="6">Alkene biosynthesis; ethylene biosynthesis via S-adenosyl-L-methionine; ethylene from S-adenosyl-L-methionine: step 1/2.</text>
</comment>
<evidence type="ECO:0000256" key="1">
    <source>
        <dbReference type="ARBA" id="ARBA00001933"/>
    </source>
</evidence>
<dbReference type="InterPro" id="IPR004839">
    <property type="entry name" value="Aminotransferase_I/II_large"/>
</dbReference>
<dbReference type="OrthoDB" id="691673at2759"/>
<dbReference type="Proteomes" id="UP000652761">
    <property type="component" value="Unassembled WGS sequence"/>
</dbReference>
<protein>
    <recommendedName>
        <fullName evidence="7">1-aminocyclopropane-1-carboxylate synthase</fullName>
        <ecNumber evidence="7">4.4.1.14</ecNumber>
    </recommendedName>
</protein>
<dbReference type="Gene3D" id="3.90.1150.10">
    <property type="entry name" value="Aspartate Aminotransferase, domain 1"/>
    <property type="match status" value="1"/>
</dbReference>
<keyword evidence="5" id="KW-0456">Lyase</keyword>
<dbReference type="PANTHER" id="PTHR43795:SF6">
    <property type="entry name" value="1-AMINOCYCLOPROPANE-1-CARBOXYLATE SYNTHASE 6"/>
    <property type="match status" value="1"/>
</dbReference>
<dbReference type="Pfam" id="PF00155">
    <property type="entry name" value="Aminotran_1_2"/>
    <property type="match status" value="1"/>
</dbReference>
<name>A0A843X2Q5_COLES</name>
<dbReference type="SUPFAM" id="SSF53383">
    <property type="entry name" value="PLP-dependent transferases"/>
    <property type="match status" value="1"/>
</dbReference>
<comment type="catalytic activity">
    <reaction evidence="8">
        <text>S-adenosyl-L-methionine = 1-aminocyclopropane-1-carboxylate + S-methyl-5'-thioadenosine + H(+)</text>
        <dbReference type="Rhea" id="RHEA:21744"/>
        <dbReference type="ChEBI" id="CHEBI:15378"/>
        <dbReference type="ChEBI" id="CHEBI:17509"/>
        <dbReference type="ChEBI" id="CHEBI:58360"/>
        <dbReference type="ChEBI" id="CHEBI:59789"/>
        <dbReference type="EC" id="4.4.1.14"/>
    </reaction>
</comment>
<dbReference type="InterPro" id="IPR050478">
    <property type="entry name" value="Ethylene_sulfur-biosynth"/>
</dbReference>
<evidence type="ECO:0000256" key="8">
    <source>
        <dbReference type="ARBA" id="ARBA00049554"/>
    </source>
</evidence>
<dbReference type="GO" id="GO:0009693">
    <property type="term" value="P:ethylene biosynthetic process"/>
    <property type="evidence" value="ECO:0007669"/>
    <property type="project" value="UniProtKB-KW"/>
</dbReference>
<dbReference type="AlphaFoldDB" id="A0A843X2Q5"/>
<evidence type="ECO:0000256" key="6">
    <source>
        <dbReference type="ARBA" id="ARBA00037888"/>
    </source>
</evidence>
<dbReference type="InterPro" id="IPR015424">
    <property type="entry name" value="PyrdxlP-dep_Trfase"/>
</dbReference>
<evidence type="ECO:0000259" key="10">
    <source>
        <dbReference type="Pfam" id="PF00155"/>
    </source>
</evidence>
<keyword evidence="3" id="KW-0949">S-adenosyl-L-methionine</keyword>
<evidence type="ECO:0000256" key="2">
    <source>
        <dbReference type="ARBA" id="ARBA00022666"/>
    </source>
</evidence>
<comment type="cofactor">
    <cofactor evidence="1">
        <name>pyridoxal 5'-phosphate</name>
        <dbReference type="ChEBI" id="CHEBI:597326"/>
    </cofactor>
</comment>
<dbReference type="InterPro" id="IPR015422">
    <property type="entry name" value="PyrdxlP-dep_Trfase_small"/>
</dbReference>
<feature type="compositionally biased region" description="Polar residues" evidence="9">
    <location>
        <begin position="121"/>
        <end position="130"/>
    </location>
</feature>
<evidence type="ECO:0000256" key="5">
    <source>
        <dbReference type="ARBA" id="ARBA00023239"/>
    </source>
</evidence>
<dbReference type="GO" id="GO:0016847">
    <property type="term" value="F:1-aminocyclopropane-1-carboxylate synthase activity"/>
    <property type="evidence" value="ECO:0007669"/>
    <property type="project" value="UniProtKB-EC"/>
</dbReference>
<dbReference type="Gene3D" id="3.40.640.10">
    <property type="entry name" value="Type I PLP-dependent aspartate aminotransferase-like (Major domain)"/>
    <property type="match status" value="1"/>
</dbReference>
<evidence type="ECO:0000256" key="4">
    <source>
        <dbReference type="ARBA" id="ARBA00022898"/>
    </source>
</evidence>
<accession>A0A843X2Q5</accession>
<gene>
    <name evidence="11" type="ORF">Taro_048432</name>
</gene>
<keyword evidence="12" id="KW-1185">Reference proteome</keyword>
<dbReference type="InterPro" id="IPR015421">
    <property type="entry name" value="PyrdxlP-dep_Trfase_major"/>
</dbReference>
<dbReference type="GO" id="GO:0030170">
    <property type="term" value="F:pyridoxal phosphate binding"/>
    <property type="evidence" value="ECO:0007669"/>
    <property type="project" value="InterPro"/>
</dbReference>
<organism evidence="11 12">
    <name type="scientific">Colocasia esculenta</name>
    <name type="common">Wild taro</name>
    <name type="synonym">Arum esculentum</name>
    <dbReference type="NCBI Taxonomy" id="4460"/>
    <lineage>
        <taxon>Eukaryota</taxon>
        <taxon>Viridiplantae</taxon>
        <taxon>Streptophyta</taxon>
        <taxon>Embryophyta</taxon>
        <taxon>Tracheophyta</taxon>
        <taxon>Spermatophyta</taxon>
        <taxon>Magnoliopsida</taxon>
        <taxon>Liliopsida</taxon>
        <taxon>Araceae</taxon>
        <taxon>Aroideae</taxon>
        <taxon>Colocasieae</taxon>
        <taxon>Colocasia</taxon>
    </lineage>
</organism>
<dbReference type="PANTHER" id="PTHR43795">
    <property type="entry name" value="BIFUNCTIONAL ASPARTATE AMINOTRANSFERASE AND GLUTAMATE/ASPARTATE-PREPHENATE AMINOTRANSFERASE-RELATED"/>
    <property type="match status" value="1"/>
</dbReference>
<dbReference type="GO" id="GO:0008483">
    <property type="term" value="F:transaminase activity"/>
    <property type="evidence" value="ECO:0007669"/>
    <property type="project" value="TreeGrafter"/>
</dbReference>
<dbReference type="EMBL" id="NMUH01006534">
    <property type="protein sequence ID" value="MQM15487.1"/>
    <property type="molecule type" value="Genomic_DNA"/>
</dbReference>
<evidence type="ECO:0000313" key="12">
    <source>
        <dbReference type="Proteomes" id="UP000652761"/>
    </source>
</evidence>
<comment type="caution">
    <text evidence="11">The sequence shown here is derived from an EMBL/GenBank/DDBJ whole genome shotgun (WGS) entry which is preliminary data.</text>
</comment>
<feature type="domain" description="Aminotransferase class I/classII large" evidence="10">
    <location>
        <begin position="143"/>
        <end position="355"/>
    </location>
</feature>
<feature type="compositionally biased region" description="Low complexity" evidence="9">
    <location>
        <begin position="133"/>
        <end position="150"/>
    </location>
</feature>
<evidence type="ECO:0000256" key="7">
    <source>
        <dbReference type="ARBA" id="ARBA00039053"/>
    </source>
</evidence>
<keyword evidence="2" id="KW-0266">Ethylene biosynthesis</keyword>